<dbReference type="GO" id="GO:0031418">
    <property type="term" value="F:L-ascorbic acid binding"/>
    <property type="evidence" value="ECO:0007669"/>
    <property type="project" value="InterPro"/>
</dbReference>
<dbReference type="InterPro" id="IPR036882">
    <property type="entry name" value="Alba-like_dom_sf"/>
</dbReference>
<dbReference type="Pfam" id="PF01918">
    <property type="entry name" value="Alba"/>
    <property type="match status" value="1"/>
</dbReference>
<dbReference type="GO" id="GO:0005506">
    <property type="term" value="F:iron ion binding"/>
    <property type="evidence" value="ECO:0007669"/>
    <property type="project" value="InterPro"/>
</dbReference>
<keyword evidence="9" id="KW-0735">Signal-anchor</keyword>
<evidence type="ECO:0000256" key="6">
    <source>
        <dbReference type="ARBA" id="ARBA00022723"/>
    </source>
</evidence>
<feature type="transmembrane region" description="Helical" evidence="17">
    <location>
        <begin position="21"/>
        <end position="46"/>
    </location>
</feature>
<keyword evidence="13 17" id="KW-0472">Membrane</keyword>
<evidence type="ECO:0000256" key="7">
    <source>
        <dbReference type="ARBA" id="ARBA00022824"/>
    </source>
</evidence>
<keyword evidence="11" id="KW-0560">Oxidoreductase</keyword>
<evidence type="ECO:0000256" key="13">
    <source>
        <dbReference type="ARBA" id="ARBA00023136"/>
    </source>
</evidence>
<dbReference type="InterPro" id="IPR045054">
    <property type="entry name" value="P4HA-like"/>
</dbReference>
<accession>A0AAE1W683</accession>
<comment type="similarity">
    <text evidence="3">Belongs to the P4HA family.</text>
</comment>
<comment type="catalytic activity">
    <reaction evidence="15">
        <text>L-prolyl-[collagen] + 2-oxoglutarate + O2 = trans-4-hydroxy-L-prolyl-[collagen] + succinate + CO2</text>
        <dbReference type="Rhea" id="RHEA:18945"/>
        <dbReference type="Rhea" id="RHEA-COMP:11676"/>
        <dbReference type="Rhea" id="RHEA-COMP:11680"/>
        <dbReference type="ChEBI" id="CHEBI:15379"/>
        <dbReference type="ChEBI" id="CHEBI:16526"/>
        <dbReference type="ChEBI" id="CHEBI:16810"/>
        <dbReference type="ChEBI" id="CHEBI:30031"/>
        <dbReference type="ChEBI" id="CHEBI:50342"/>
        <dbReference type="ChEBI" id="CHEBI:61965"/>
        <dbReference type="EC" id="1.14.11.2"/>
    </reaction>
</comment>
<evidence type="ECO:0000259" key="18">
    <source>
        <dbReference type="PROSITE" id="PS51471"/>
    </source>
</evidence>
<keyword evidence="5 17" id="KW-0812">Transmembrane</keyword>
<evidence type="ECO:0000256" key="9">
    <source>
        <dbReference type="ARBA" id="ARBA00022968"/>
    </source>
</evidence>
<evidence type="ECO:0000256" key="17">
    <source>
        <dbReference type="SAM" id="Phobius"/>
    </source>
</evidence>
<keyword evidence="8" id="KW-0223">Dioxygenase</keyword>
<dbReference type="EMBL" id="JACGWL010000014">
    <property type="protein sequence ID" value="KAK4387429.1"/>
    <property type="molecule type" value="Genomic_DNA"/>
</dbReference>
<evidence type="ECO:0000256" key="16">
    <source>
        <dbReference type="SAM" id="MobiDB-lite"/>
    </source>
</evidence>
<dbReference type="SUPFAM" id="SSF82704">
    <property type="entry name" value="AlbA-like"/>
    <property type="match status" value="1"/>
</dbReference>
<comment type="cofactor">
    <cofactor evidence="1">
        <name>L-ascorbate</name>
        <dbReference type="ChEBI" id="CHEBI:38290"/>
    </cofactor>
</comment>
<evidence type="ECO:0000256" key="3">
    <source>
        <dbReference type="ARBA" id="ARBA00006511"/>
    </source>
</evidence>
<comment type="caution">
    <text evidence="19">The sequence shown here is derived from an EMBL/GenBank/DDBJ whole genome shotgun (WGS) entry which is preliminary data.</text>
</comment>
<keyword evidence="20" id="KW-1185">Reference proteome</keyword>
<feature type="compositionally biased region" description="Basic residues" evidence="16">
    <location>
        <begin position="558"/>
        <end position="571"/>
    </location>
</feature>
<evidence type="ECO:0000256" key="5">
    <source>
        <dbReference type="ARBA" id="ARBA00022692"/>
    </source>
</evidence>
<feature type="domain" description="Fe2OG dioxygenase" evidence="18">
    <location>
        <begin position="164"/>
        <end position="284"/>
    </location>
</feature>
<name>A0AAE1W683_9LAMI</name>
<feature type="region of interest" description="Disordered" evidence="16">
    <location>
        <begin position="554"/>
        <end position="625"/>
    </location>
</feature>
<evidence type="ECO:0000256" key="4">
    <source>
        <dbReference type="ARBA" id="ARBA00012269"/>
    </source>
</evidence>
<keyword evidence="12" id="KW-0408">Iron</keyword>
<dbReference type="InterPro" id="IPR002775">
    <property type="entry name" value="DNA/RNA-bd_Alba-like"/>
</dbReference>
<dbReference type="GO" id="GO:0004656">
    <property type="term" value="F:procollagen-proline 4-dioxygenase activity"/>
    <property type="evidence" value="ECO:0007669"/>
    <property type="project" value="UniProtKB-EC"/>
</dbReference>
<dbReference type="Proteomes" id="UP001289374">
    <property type="component" value="Unassembled WGS sequence"/>
</dbReference>
<organism evidence="19 20">
    <name type="scientific">Sesamum angolense</name>
    <dbReference type="NCBI Taxonomy" id="2727404"/>
    <lineage>
        <taxon>Eukaryota</taxon>
        <taxon>Viridiplantae</taxon>
        <taxon>Streptophyta</taxon>
        <taxon>Embryophyta</taxon>
        <taxon>Tracheophyta</taxon>
        <taxon>Spermatophyta</taxon>
        <taxon>Magnoliopsida</taxon>
        <taxon>eudicotyledons</taxon>
        <taxon>Gunneridae</taxon>
        <taxon>Pentapetalae</taxon>
        <taxon>asterids</taxon>
        <taxon>lamiids</taxon>
        <taxon>Lamiales</taxon>
        <taxon>Pedaliaceae</taxon>
        <taxon>Sesamum</taxon>
    </lineage>
</organism>
<evidence type="ECO:0000256" key="11">
    <source>
        <dbReference type="ARBA" id="ARBA00023002"/>
    </source>
</evidence>
<dbReference type="InterPro" id="IPR005123">
    <property type="entry name" value="Oxoglu/Fe-dep_dioxygenase_dom"/>
</dbReference>
<dbReference type="SMART" id="SM00702">
    <property type="entry name" value="P4Hc"/>
    <property type="match status" value="1"/>
</dbReference>
<dbReference type="Gene3D" id="2.60.120.620">
    <property type="entry name" value="q2cbj1_9rhob like domain"/>
    <property type="match status" value="1"/>
</dbReference>
<protein>
    <recommendedName>
        <fullName evidence="4">procollagen-proline 4-dioxygenase</fullName>
        <ecNumber evidence="4">1.14.11.2</ecNumber>
    </recommendedName>
</protein>
<dbReference type="PANTHER" id="PTHR10869">
    <property type="entry name" value="PROLYL 4-HYDROXYLASE ALPHA SUBUNIT"/>
    <property type="match status" value="1"/>
</dbReference>
<gene>
    <name evidence="19" type="ORF">Sango_2349500</name>
</gene>
<evidence type="ECO:0000256" key="14">
    <source>
        <dbReference type="ARBA" id="ARBA00023180"/>
    </source>
</evidence>
<evidence type="ECO:0000313" key="20">
    <source>
        <dbReference type="Proteomes" id="UP001289374"/>
    </source>
</evidence>
<evidence type="ECO:0000256" key="10">
    <source>
        <dbReference type="ARBA" id="ARBA00022989"/>
    </source>
</evidence>
<evidence type="ECO:0000256" key="2">
    <source>
        <dbReference type="ARBA" id="ARBA00004648"/>
    </source>
</evidence>
<dbReference type="AlphaFoldDB" id="A0AAE1W683"/>
<dbReference type="PANTHER" id="PTHR10869:SF239">
    <property type="entry name" value="PROLYL 4-HYDROXYLASE 3-RELATED"/>
    <property type="match status" value="1"/>
</dbReference>
<dbReference type="EC" id="1.14.11.2" evidence="4"/>
<dbReference type="FunFam" id="2.60.120.620:FF:000002">
    <property type="entry name" value="Prolyl 4-hydroxylase 4"/>
    <property type="match status" value="1"/>
</dbReference>
<dbReference type="InterPro" id="IPR044862">
    <property type="entry name" value="Pro_4_hyd_alph_FE2OG_OXY"/>
</dbReference>
<dbReference type="Pfam" id="PF13640">
    <property type="entry name" value="2OG-FeII_Oxy_3"/>
    <property type="match status" value="1"/>
</dbReference>
<proteinExistence type="inferred from homology"/>
<feature type="compositionally biased region" description="Basic residues" evidence="16">
    <location>
        <begin position="600"/>
        <end position="613"/>
    </location>
</feature>
<evidence type="ECO:0000313" key="19">
    <source>
        <dbReference type="EMBL" id="KAK4387429.1"/>
    </source>
</evidence>
<reference evidence="19" key="1">
    <citation type="submission" date="2020-06" db="EMBL/GenBank/DDBJ databases">
        <authorList>
            <person name="Li T."/>
            <person name="Hu X."/>
            <person name="Zhang T."/>
            <person name="Song X."/>
            <person name="Zhang H."/>
            <person name="Dai N."/>
            <person name="Sheng W."/>
            <person name="Hou X."/>
            <person name="Wei L."/>
        </authorList>
    </citation>
    <scope>NUCLEOTIDE SEQUENCE</scope>
    <source>
        <strain evidence="19">K16</strain>
        <tissue evidence="19">Leaf</tissue>
    </source>
</reference>
<keyword evidence="14" id="KW-0325">Glycoprotein</keyword>
<evidence type="ECO:0000256" key="12">
    <source>
        <dbReference type="ARBA" id="ARBA00023004"/>
    </source>
</evidence>
<keyword evidence="7" id="KW-0256">Endoplasmic reticulum</keyword>
<dbReference type="InterPro" id="IPR006620">
    <property type="entry name" value="Pro_4_hyd_alph"/>
</dbReference>
<evidence type="ECO:0000256" key="1">
    <source>
        <dbReference type="ARBA" id="ARBA00001961"/>
    </source>
</evidence>
<keyword evidence="6" id="KW-0479">Metal-binding</keyword>
<comment type="subcellular location">
    <subcellularLocation>
        <location evidence="2">Endoplasmic reticulum membrane</location>
        <topology evidence="2">Single-pass type II membrane protein</topology>
    </subcellularLocation>
</comment>
<evidence type="ECO:0000256" key="15">
    <source>
        <dbReference type="ARBA" id="ARBA00049169"/>
    </source>
</evidence>
<reference evidence="19" key="2">
    <citation type="journal article" date="2024" name="Plant">
        <title>Genomic evolution and insights into agronomic trait innovations of Sesamum species.</title>
        <authorList>
            <person name="Miao H."/>
            <person name="Wang L."/>
            <person name="Qu L."/>
            <person name="Liu H."/>
            <person name="Sun Y."/>
            <person name="Le M."/>
            <person name="Wang Q."/>
            <person name="Wei S."/>
            <person name="Zheng Y."/>
            <person name="Lin W."/>
            <person name="Duan Y."/>
            <person name="Cao H."/>
            <person name="Xiong S."/>
            <person name="Wang X."/>
            <person name="Wei L."/>
            <person name="Li C."/>
            <person name="Ma Q."/>
            <person name="Ju M."/>
            <person name="Zhao R."/>
            <person name="Li G."/>
            <person name="Mu C."/>
            <person name="Tian Q."/>
            <person name="Mei H."/>
            <person name="Zhang T."/>
            <person name="Gao T."/>
            <person name="Zhang H."/>
        </authorList>
    </citation>
    <scope>NUCLEOTIDE SEQUENCE</scope>
    <source>
        <strain evidence="19">K16</strain>
    </source>
</reference>
<evidence type="ECO:0000256" key="8">
    <source>
        <dbReference type="ARBA" id="ARBA00022964"/>
    </source>
</evidence>
<keyword evidence="10 17" id="KW-1133">Transmembrane helix</keyword>
<sequence length="625" mass="69830">MAKGRGNRHQGKRSSTVVLVLSMLLMLTIVLLLLLGLGILSLPIGFNEDSLPIGDRIKLKRLTIDIKNEGEGLGERREQWTEVLSWEPRAFLYHNFLSKEECEYLINLARPHMVKSTVVDSKTGKSKDSRVRTSSGMFLRRGRDKVIRDIEKRIADYTFIPAEHGEGLQVLHYEVGQKYEPHYDYFLDEFNTKNGGQRIATVLMYLSDVEEGGETIFPAAKGNFSSAPNLSECGKRGLAVKPKMGDALLFWSMRPDASLDPSSLHGGCAVIKGNKWSSTKWMHVVSIHIRSRDPPDSLSSQLELRLDMEDSSVINCATATASLPFINFRNDVRYFVTGTYAGISFHQNNHLTAGIEGRENCSFHNVKTSCELVEHGSVPEGGEAKGSDKWLYNTRLRLTIRHYNDVMELRPKLYCAGEKDSDEIVFKAMGRAINKTVTIVELIKRRIVGLHQITTIQSTDITDTWEPLEEGLQTLETTRKVSMVTITLSKKELDKSNIGYQPPIPADQVKVSTELDYDGGSLSRFPKSDYGTKWLLFNLGNGFVSADYEDGGYERNRGYARGRGRGRGHSFRGRDRGGYNGPQLDVQHDAGGYNQEAPRGRGRGRGTRGRGRGFRSNGPVNATAA</sequence>
<dbReference type="Gene3D" id="3.30.110.20">
    <property type="entry name" value="Alba-like domain"/>
    <property type="match status" value="1"/>
</dbReference>
<dbReference type="GO" id="GO:0005789">
    <property type="term" value="C:endoplasmic reticulum membrane"/>
    <property type="evidence" value="ECO:0007669"/>
    <property type="project" value="UniProtKB-SubCell"/>
</dbReference>
<dbReference type="GO" id="GO:0003676">
    <property type="term" value="F:nucleic acid binding"/>
    <property type="evidence" value="ECO:0007669"/>
    <property type="project" value="InterPro"/>
</dbReference>
<dbReference type="PROSITE" id="PS51471">
    <property type="entry name" value="FE2OG_OXY"/>
    <property type="match status" value="1"/>
</dbReference>